<evidence type="ECO:0000259" key="5">
    <source>
        <dbReference type="Pfam" id="PF12867"/>
    </source>
</evidence>
<organism evidence="6 7">
    <name type="scientific">Winogradskyella arenosi</name>
    <dbReference type="NCBI Taxonomy" id="533325"/>
    <lineage>
        <taxon>Bacteria</taxon>
        <taxon>Pseudomonadati</taxon>
        <taxon>Bacteroidota</taxon>
        <taxon>Flavobacteriia</taxon>
        <taxon>Flavobacteriales</taxon>
        <taxon>Flavobacteriaceae</taxon>
        <taxon>Winogradskyella</taxon>
    </lineage>
</organism>
<dbReference type="Gene3D" id="3.90.1580.10">
    <property type="entry name" value="paralog of FGE (formylglycine-generating enzyme)"/>
    <property type="match status" value="2"/>
</dbReference>
<name>A0A368ZLG4_9FLAO</name>
<keyword evidence="7" id="KW-1185">Reference proteome</keyword>
<dbReference type="Proteomes" id="UP000253436">
    <property type="component" value="Unassembled WGS sequence"/>
</dbReference>
<dbReference type="Pfam" id="PF12867">
    <property type="entry name" value="DinB_2"/>
    <property type="match status" value="1"/>
</dbReference>
<dbReference type="Pfam" id="PF03781">
    <property type="entry name" value="FGE-sulfatase"/>
    <property type="match status" value="1"/>
</dbReference>
<reference evidence="6 7" key="1">
    <citation type="submission" date="2018-07" db="EMBL/GenBank/DDBJ databases">
        <title>Genomic Encyclopedia of Type Strains, Phase III (KMG-III): the genomes of soil and plant-associated and newly described type strains.</title>
        <authorList>
            <person name="Whitman W."/>
        </authorList>
    </citation>
    <scope>NUCLEOTIDE SEQUENCE [LARGE SCALE GENOMIC DNA]</scope>
    <source>
        <strain evidence="6 7">CECT 7958</strain>
    </source>
</reference>
<feature type="domain" description="Sulfatase-modifying factor enzyme-like" evidence="4">
    <location>
        <begin position="175"/>
        <end position="311"/>
    </location>
</feature>
<dbReference type="SUPFAM" id="SSF56436">
    <property type="entry name" value="C-type lectin-like"/>
    <property type="match status" value="1"/>
</dbReference>
<dbReference type="GO" id="GO:0052699">
    <property type="term" value="P:ergothioneine biosynthetic process"/>
    <property type="evidence" value="ECO:0007669"/>
    <property type="project" value="InterPro"/>
</dbReference>
<dbReference type="RefSeq" id="WP_245935360.1">
    <property type="nucleotide sequence ID" value="NZ_QPJO01000001.1"/>
</dbReference>
<dbReference type="InterPro" id="IPR042095">
    <property type="entry name" value="SUMF_sf"/>
</dbReference>
<proteinExistence type="predicted"/>
<keyword evidence="1" id="KW-0560">Oxidoreductase</keyword>
<evidence type="ECO:0000259" key="4">
    <source>
        <dbReference type="Pfam" id="PF03781"/>
    </source>
</evidence>
<gene>
    <name evidence="6" type="ORF">DFQ08_101768</name>
</gene>
<dbReference type="InterPro" id="IPR005532">
    <property type="entry name" value="SUMF_dom"/>
</dbReference>
<comment type="pathway">
    <text evidence="3">Amino-acid biosynthesis; ergothioneine biosynthesis.</text>
</comment>
<evidence type="ECO:0000313" key="7">
    <source>
        <dbReference type="Proteomes" id="UP000253436"/>
    </source>
</evidence>
<dbReference type="PANTHER" id="PTHR23150:SF36">
    <property type="entry name" value="HERCYNINE OXYGENASE"/>
    <property type="match status" value="1"/>
</dbReference>
<dbReference type="InterPro" id="IPR024775">
    <property type="entry name" value="DinB-like"/>
</dbReference>
<dbReference type="InterPro" id="IPR051043">
    <property type="entry name" value="Sulfatase_Mod_Factor_Kinase"/>
</dbReference>
<dbReference type="InterPro" id="IPR034660">
    <property type="entry name" value="DinB/YfiT-like"/>
</dbReference>
<dbReference type="AlphaFoldDB" id="A0A368ZLG4"/>
<dbReference type="SUPFAM" id="SSF109854">
    <property type="entry name" value="DinB/YfiT-like putative metalloenzymes"/>
    <property type="match status" value="1"/>
</dbReference>
<dbReference type="InterPro" id="IPR017806">
    <property type="entry name" value="EgtB"/>
</dbReference>
<evidence type="ECO:0000256" key="3">
    <source>
        <dbReference type="ARBA" id="ARBA00037882"/>
    </source>
</evidence>
<evidence type="ECO:0000256" key="2">
    <source>
        <dbReference type="ARBA" id="ARBA00023004"/>
    </source>
</evidence>
<evidence type="ECO:0000256" key="1">
    <source>
        <dbReference type="ARBA" id="ARBA00023002"/>
    </source>
</evidence>
<dbReference type="InterPro" id="IPR016187">
    <property type="entry name" value="CTDL_fold"/>
</dbReference>
<dbReference type="NCBIfam" id="TIGR03440">
    <property type="entry name" value="egtB_TIGR03440"/>
    <property type="match status" value="1"/>
</dbReference>
<sequence length="388" mass="45055">MQAKTIPSITPERFLEIRSKTEQICSSLEPEDVALQPADFVSPPKWHLAHTTWFFEQFVLSEFDKNYKVFNPDYAYYFNSYYNTVGDRVLRAERGLMTRPTLKSVLDYRAYVNAYMASFIQKGLASDLEGIIEIGLQHEQQHQELLIYDIKYIFGNQPAFPTLHHTVPLTAEPQTQDFIPIEEGLYTIGHQNEGFCFDNELGQHKVFLHAYNISNRLVTNAEYIEFIEAGGYEDFNLWHAEGWDYIQNEKIKAPLYWHNVNGAWMQYTLGGFTAVDGHLPVAHVSLYEAFAYAQWKGCRLPTEFEWEVASSHFNYGQLWEWTNSAYLPYPHYKKVPGALGEYNGKFMVNQMVLRGASVATAKNHSRATYRNFFQAHLRWQFSGIRLAK</sequence>
<dbReference type="PANTHER" id="PTHR23150">
    <property type="entry name" value="SULFATASE MODIFYING FACTOR 1, 2"/>
    <property type="match status" value="1"/>
</dbReference>
<dbReference type="EMBL" id="QPJO01000001">
    <property type="protein sequence ID" value="RCW93967.1"/>
    <property type="molecule type" value="Genomic_DNA"/>
</dbReference>
<evidence type="ECO:0000313" key="6">
    <source>
        <dbReference type="EMBL" id="RCW93967.1"/>
    </source>
</evidence>
<protein>
    <submittedName>
        <fullName evidence="6">Ergothioneine biosynthesis protein EgtB</fullName>
    </submittedName>
</protein>
<feature type="domain" description="DinB-like" evidence="5">
    <location>
        <begin position="15"/>
        <end position="144"/>
    </location>
</feature>
<accession>A0A368ZLG4</accession>
<keyword evidence="2" id="KW-0408">Iron</keyword>
<comment type="caution">
    <text evidence="6">The sequence shown here is derived from an EMBL/GenBank/DDBJ whole genome shotgun (WGS) entry which is preliminary data.</text>
</comment>